<keyword evidence="4 6" id="KW-0560">Oxidoreductase</keyword>
<evidence type="ECO:0000256" key="4">
    <source>
        <dbReference type="ARBA" id="ARBA00023002"/>
    </source>
</evidence>
<evidence type="ECO:0000256" key="7">
    <source>
        <dbReference type="SAM" id="MobiDB-lite"/>
    </source>
</evidence>
<dbReference type="FunFam" id="2.170.150.20:FF:000001">
    <property type="entry name" value="Peptide methionine sulfoxide reductase MsrB"/>
    <property type="match status" value="1"/>
</dbReference>
<dbReference type="Gene3D" id="2.170.150.20">
    <property type="entry name" value="Peptide methionine sulfoxide reductase"/>
    <property type="match status" value="1"/>
</dbReference>
<protein>
    <recommendedName>
        <fullName evidence="6">Peptide methionine sulfoxide reductase MsrB</fullName>
        <ecNumber evidence="6">1.8.4.12</ecNumber>
    </recommendedName>
    <alternativeName>
        <fullName evidence="6">Peptide-methionine (R)-S-oxide reductase</fullName>
    </alternativeName>
</protein>
<feature type="binding site" evidence="6">
    <location>
        <position position="161"/>
    </location>
    <ligand>
        <name>Zn(2+)</name>
        <dbReference type="ChEBI" id="CHEBI:29105"/>
    </ligand>
</feature>
<name>Q096Y9_STIAD</name>
<dbReference type="InterPro" id="IPR002579">
    <property type="entry name" value="Met_Sox_Rdtase_MsrB_dom"/>
</dbReference>
<evidence type="ECO:0000256" key="2">
    <source>
        <dbReference type="ARBA" id="ARBA00022723"/>
    </source>
</evidence>
<feature type="region of interest" description="Disordered" evidence="7">
    <location>
        <begin position="49"/>
        <end position="71"/>
    </location>
</feature>
<dbReference type="InterPro" id="IPR028427">
    <property type="entry name" value="Met_Sox_Rdtase_MsrB"/>
</dbReference>
<reference evidence="9 10" key="1">
    <citation type="submission" date="2006-04" db="EMBL/GenBank/DDBJ databases">
        <authorList>
            <person name="Nierman W.C."/>
        </authorList>
    </citation>
    <scope>NUCLEOTIDE SEQUENCE [LARGE SCALE GENOMIC DNA]</scope>
    <source>
        <strain evidence="9 10">DW4/3-1</strain>
    </source>
</reference>
<feature type="binding site" evidence="6">
    <location>
        <position position="112"/>
    </location>
    <ligand>
        <name>Zn(2+)</name>
        <dbReference type="ChEBI" id="CHEBI:29105"/>
    </ligand>
</feature>
<evidence type="ECO:0000313" key="10">
    <source>
        <dbReference type="Proteomes" id="UP000032702"/>
    </source>
</evidence>
<sequence length="192" mass="20734">MNSPGGNFPAASCVRLGMNRRSKGWWAGLLVVPLAALALGAGEKALVESNPPAAQVPPGPDASKGAKKTEAEWRKQLTPQQFHVLREKGTERAFTGKYWDHHEAGTYHCAACGHPLFSSEAKFDSGTGWPSYWQPLSPSAVTLHQDTSLFMTRTEVVCARCGGHLGHVFDDGPPPTGMRYCINSVSLSFQGR</sequence>
<feature type="domain" description="MsrB" evidence="8">
    <location>
        <begin position="70"/>
        <end position="192"/>
    </location>
</feature>
<comment type="catalytic activity">
    <reaction evidence="5 6">
        <text>L-methionyl-[protein] + [thioredoxin]-disulfide + H2O = L-methionyl-(R)-S-oxide-[protein] + [thioredoxin]-dithiol</text>
        <dbReference type="Rhea" id="RHEA:24164"/>
        <dbReference type="Rhea" id="RHEA-COMP:10698"/>
        <dbReference type="Rhea" id="RHEA-COMP:10700"/>
        <dbReference type="Rhea" id="RHEA-COMP:12313"/>
        <dbReference type="Rhea" id="RHEA-COMP:12314"/>
        <dbReference type="ChEBI" id="CHEBI:15377"/>
        <dbReference type="ChEBI" id="CHEBI:16044"/>
        <dbReference type="ChEBI" id="CHEBI:29950"/>
        <dbReference type="ChEBI" id="CHEBI:45764"/>
        <dbReference type="ChEBI" id="CHEBI:50058"/>
        <dbReference type="EC" id="1.8.4.12"/>
    </reaction>
</comment>
<dbReference type="Pfam" id="PF01641">
    <property type="entry name" value="SelR"/>
    <property type="match status" value="1"/>
</dbReference>
<evidence type="ECO:0000256" key="3">
    <source>
        <dbReference type="ARBA" id="ARBA00022833"/>
    </source>
</evidence>
<dbReference type="InterPro" id="IPR011057">
    <property type="entry name" value="Mss4-like_sf"/>
</dbReference>
<dbReference type="PANTHER" id="PTHR10173:SF52">
    <property type="entry name" value="METHIONINE-R-SULFOXIDE REDUCTASE B1"/>
    <property type="match status" value="1"/>
</dbReference>
<keyword evidence="3 6" id="KW-0862">Zinc</keyword>
<dbReference type="PANTHER" id="PTHR10173">
    <property type="entry name" value="METHIONINE SULFOXIDE REDUCTASE"/>
    <property type="match status" value="1"/>
</dbReference>
<evidence type="ECO:0000259" key="8">
    <source>
        <dbReference type="PROSITE" id="PS51790"/>
    </source>
</evidence>
<feature type="binding site" evidence="6">
    <location>
        <position position="158"/>
    </location>
    <ligand>
        <name>Zn(2+)</name>
        <dbReference type="ChEBI" id="CHEBI:29105"/>
    </ligand>
</feature>
<organism evidence="9 10">
    <name type="scientific">Stigmatella aurantiaca (strain DW4/3-1)</name>
    <dbReference type="NCBI Taxonomy" id="378806"/>
    <lineage>
        <taxon>Bacteria</taxon>
        <taxon>Pseudomonadati</taxon>
        <taxon>Myxococcota</taxon>
        <taxon>Myxococcia</taxon>
        <taxon>Myxococcales</taxon>
        <taxon>Cystobacterineae</taxon>
        <taxon>Archangiaceae</taxon>
        <taxon>Stigmatella</taxon>
    </lineage>
</organism>
<comment type="caution">
    <text evidence="9">The sequence shown here is derived from an EMBL/GenBank/DDBJ whole genome shotgun (WGS) entry which is preliminary data.</text>
</comment>
<dbReference type="GO" id="GO:0006979">
    <property type="term" value="P:response to oxidative stress"/>
    <property type="evidence" value="ECO:0007669"/>
    <property type="project" value="InterPro"/>
</dbReference>
<accession>Q096Y9</accession>
<keyword evidence="2 6" id="KW-0479">Metal-binding</keyword>
<evidence type="ECO:0000256" key="6">
    <source>
        <dbReference type="HAMAP-Rule" id="MF_01400"/>
    </source>
</evidence>
<dbReference type="EC" id="1.8.4.12" evidence="6"/>
<evidence type="ECO:0000256" key="5">
    <source>
        <dbReference type="ARBA" id="ARBA00048488"/>
    </source>
</evidence>
<evidence type="ECO:0000256" key="1">
    <source>
        <dbReference type="ARBA" id="ARBA00007174"/>
    </source>
</evidence>
<dbReference type="GO" id="GO:0033743">
    <property type="term" value="F:peptide-methionine (R)-S-oxide reductase activity"/>
    <property type="evidence" value="ECO:0007669"/>
    <property type="project" value="UniProtKB-UniRule"/>
</dbReference>
<feature type="active site" description="Nucleophile" evidence="6">
    <location>
        <position position="181"/>
    </location>
</feature>
<proteinExistence type="inferred from homology"/>
<dbReference type="HAMAP" id="MF_01400">
    <property type="entry name" value="MsrB"/>
    <property type="match status" value="1"/>
</dbReference>
<dbReference type="PROSITE" id="PS51790">
    <property type="entry name" value="MSRB"/>
    <property type="match status" value="1"/>
</dbReference>
<dbReference type="AlphaFoldDB" id="Q096Y9"/>
<dbReference type="SUPFAM" id="SSF51316">
    <property type="entry name" value="Mss4-like"/>
    <property type="match status" value="1"/>
</dbReference>
<dbReference type="EMBL" id="AAMD01000027">
    <property type="protein sequence ID" value="EAU67795.1"/>
    <property type="molecule type" value="Genomic_DNA"/>
</dbReference>
<dbReference type="GO" id="GO:0005737">
    <property type="term" value="C:cytoplasm"/>
    <property type="evidence" value="ECO:0007669"/>
    <property type="project" value="TreeGrafter"/>
</dbReference>
<dbReference type="GO" id="GO:0030091">
    <property type="term" value="P:protein repair"/>
    <property type="evidence" value="ECO:0007669"/>
    <property type="project" value="InterPro"/>
</dbReference>
<comment type="similarity">
    <text evidence="1 6">Belongs to the MsrB Met sulfoxide reductase family.</text>
</comment>
<comment type="cofactor">
    <cofactor evidence="6">
        <name>Zn(2+)</name>
        <dbReference type="ChEBI" id="CHEBI:29105"/>
    </cofactor>
    <text evidence="6">Binds 1 zinc ion per subunit. The zinc ion is important for the structural integrity of the protein.</text>
</comment>
<dbReference type="NCBIfam" id="TIGR00357">
    <property type="entry name" value="peptide-methionine (R)-S-oxide reductase MsrB"/>
    <property type="match status" value="1"/>
</dbReference>
<dbReference type="GO" id="GO:0008270">
    <property type="term" value="F:zinc ion binding"/>
    <property type="evidence" value="ECO:0007669"/>
    <property type="project" value="UniProtKB-UniRule"/>
</dbReference>
<gene>
    <name evidence="6" type="primary">msrB</name>
    <name evidence="9" type="ORF">STIAU_5001</name>
</gene>
<dbReference type="PATRIC" id="fig|378806.16.peg.7026"/>
<evidence type="ECO:0000313" key="9">
    <source>
        <dbReference type="EMBL" id="EAU67795.1"/>
    </source>
</evidence>
<feature type="binding site" evidence="6">
    <location>
        <position position="109"/>
    </location>
    <ligand>
        <name>Zn(2+)</name>
        <dbReference type="ChEBI" id="CHEBI:29105"/>
    </ligand>
</feature>
<dbReference type="Proteomes" id="UP000032702">
    <property type="component" value="Unassembled WGS sequence"/>
</dbReference>